<keyword evidence="2" id="KW-0813">Transport</keyword>
<feature type="transmembrane region" description="Helical" evidence="6">
    <location>
        <begin position="42"/>
        <end position="63"/>
    </location>
</feature>
<evidence type="ECO:0000256" key="1">
    <source>
        <dbReference type="ARBA" id="ARBA00004651"/>
    </source>
</evidence>
<gene>
    <name evidence="8" type="ORF">NE619_15575</name>
</gene>
<organism evidence="8 9">
    <name type="scientific">Anaerovorax odorimutans</name>
    <dbReference type="NCBI Taxonomy" id="109327"/>
    <lineage>
        <taxon>Bacteria</taxon>
        <taxon>Bacillati</taxon>
        <taxon>Bacillota</taxon>
        <taxon>Clostridia</taxon>
        <taxon>Peptostreptococcales</taxon>
        <taxon>Anaerovoracaceae</taxon>
        <taxon>Anaerovorax</taxon>
    </lineage>
</organism>
<dbReference type="RefSeq" id="WP_256133348.1">
    <property type="nucleotide sequence ID" value="NZ_JANFXK010000021.1"/>
</dbReference>
<evidence type="ECO:0000256" key="4">
    <source>
        <dbReference type="ARBA" id="ARBA00022989"/>
    </source>
</evidence>
<evidence type="ECO:0000313" key="8">
    <source>
        <dbReference type="EMBL" id="MCQ4638155.1"/>
    </source>
</evidence>
<feature type="domain" description="Major facilitator superfamily (MFS) profile" evidence="7">
    <location>
        <begin position="7"/>
        <end position="392"/>
    </location>
</feature>
<dbReference type="Gene3D" id="1.20.1250.20">
    <property type="entry name" value="MFS general substrate transporter like domains"/>
    <property type="match status" value="1"/>
</dbReference>
<keyword evidence="9" id="KW-1185">Reference proteome</keyword>
<dbReference type="PANTHER" id="PTHR23523:SF2">
    <property type="entry name" value="2-NITROIMIDAZOLE TRANSPORTER"/>
    <property type="match status" value="1"/>
</dbReference>
<evidence type="ECO:0000313" key="9">
    <source>
        <dbReference type="Proteomes" id="UP001524502"/>
    </source>
</evidence>
<feature type="transmembrane region" description="Helical" evidence="6">
    <location>
        <begin position="211"/>
        <end position="233"/>
    </location>
</feature>
<comment type="caution">
    <text evidence="8">The sequence shown here is derived from an EMBL/GenBank/DDBJ whole genome shotgun (WGS) entry which is preliminary data.</text>
</comment>
<evidence type="ECO:0000256" key="5">
    <source>
        <dbReference type="ARBA" id="ARBA00023136"/>
    </source>
</evidence>
<dbReference type="Pfam" id="PF07690">
    <property type="entry name" value="MFS_1"/>
    <property type="match status" value="1"/>
</dbReference>
<feature type="transmembrane region" description="Helical" evidence="6">
    <location>
        <begin position="132"/>
        <end position="153"/>
    </location>
</feature>
<evidence type="ECO:0000256" key="6">
    <source>
        <dbReference type="SAM" id="Phobius"/>
    </source>
</evidence>
<accession>A0ABT1RSL3</accession>
<evidence type="ECO:0000259" key="7">
    <source>
        <dbReference type="PROSITE" id="PS50850"/>
    </source>
</evidence>
<dbReference type="PROSITE" id="PS50850">
    <property type="entry name" value="MFS"/>
    <property type="match status" value="1"/>
</dbReference>
<dbReference type="SUPFAM" id="SSF103473">
    <property type="entry name" value="MFS general substrate transporter"/>
    <property type="match status" value="1"/>
</dbReference>
<feature type="transmembrane region" description="Helical" evidence="6">
    <location>
        <begin position="245"/>
        <end position="265"/>
    </location>
</feature>
<evidence type="ECO:0000256" key="3">
    <source>
        <dbReference type="ARBA" id="ARBA00022692"/>
    </source>
</evidence>
<keyword evidence="3 6" id="KW-0812">Transmembrane</keyword>
<dbReference type="InterPro" id="IPR011701">
    <property type="entry name" value="MFS"/>
</dbReference>
<protein>
    <submittedName>
        <fullName evidence="8">MFS transporter</fullName>
    </submittedName>
</protein>
<feature type="transmembrane region" description="Helical" evidence="6">
    <location>
        <begin position="301"/>
        <end position="324"/>
    </location>
</feature>
<dbReference type="InterPro" id="IPR052524">
    <property type="entry name" value="MFS_Cyanate_Porter"/>
</dbReference>
<comment type="subcellular location">
    <subcellularLocation>
        <location evidence="1">Cell membrane</location>
        <topology evidence="1">Multi-pass membrane protein</topology>
    </subcellularLocation>
</comment>
<dbReference type="CDD" id="cd17339">
    <property type="entry name" value="MFS_NIMT_CynX_like"/>
    <property type="match status" value="1"/>
</dbReference>
<evidence type="ECO:0000256" key="2">
    <source>
        <dbReference type="ARBA" id="ARBA00022448"/>
    </source>
</evidence>
<name>A0ABT1RSL3_9FIRM</name>
<keyword evidence="4 6" id="KW-1133">Transmembrane helix</keyword>
<feature type="transmembrane region" description="Helical" evidence="6">
    <location>
        <begin position="344"/>
        <end position="360"/>
    </location>
</feature>
<keyword evidence="5 6" id="KW-0472">Membrane</keyword>
<sequence>MTRKEKILIILGIVFLSFNLRAPITAVGSLVDRIQSEYALTSGMAGFITTLPLLAFAAVSPFVAGVSRRFGYGKTMFAGLILVLAGELIRSYTNGVGLFLGTAFLGVGIAIGNVLIPSIIKLKFPQAVGRMTSIYTTCMCTFAAIGAGASIPLADGLKLGWKNSLAFWSLLAVVTLILWFPQIKAGARPAVKTTDGGVKEKFSGSVWKSPVAWWVTLFMGTQSLIFYSLVAWLPTIIVFKGMSGAFAGTMALAFQLTALPATLIIPTLCDKLKNQRGLVFITCFLYISGMLLFLLGRSQVVMVPAVLLMALGMGGSISLSIAFISLRSPNGAKASELSGMSQSAGYLFAAVGPILLGIIYDVTQSWSIPIMIFAGMILFLAFCGWHAGNDVTIEEQKTELTAKGA</sequence>
<dbReference type="EMBL" id="JANFXK010000021">
    <property type="protein sequence ID" value="MCQ4638155.1"/>
    <property type="molecule type" value="Genomic_DNA"/>
</dbReference>
<proteinExistence type="predicted"/>
<reference evidence="8 9" key="1">
    <citation type="submission" date="2022-06" db="EMBL/GenBank/DDBJ databases">
        <title>Isolation of gut microbiota from human fecal samples.</title>
        <authorList>
            <person name="Pamer E.G."/>
            <person name="Barat B."/>
            <person name="Waligurski E."/>
            <person name="Medina S."/>
            <person name="Paddock L."/>
            <person name="Mostad J."/>
        </authorList>
    </citation>
    <scope>NUCLEOTIDE SEQUENCE [LARGE SCALE GENOMIC DNA]</scope>
    <source>
        <strain evidence="8 9">SL.3.17</strain>
    </source>
</reference>
<feature type="transmembrane region" description="Helical" evidence="6">
    <location>
        <begin position="98"/>
        <end position="120"/>
    </location>
</feature>
<dbReference type="PANTHER" id="PTHR23523">
    <property type="match status" value="1"/>
</dbReference>
<dbReference type="Proteomes" id="UP001524502">
    <property type="component" value="Unassembled WGS sequence"/>
</dbReference>
<dbReference type="InterPro" id="IPR020846">
    <property type="entry name" value="MFS_dom"/>
</dbReference>
<dbReference type="InterPro" id="IPR036259">
    <property type="entry name" value="MFS_trans_sf"/>
</dbReference>
<feature type="transmembrane region" description="Helical" evidence="6">
    <location>
        <begin position="277"/>
        <end position="295"/>
    </location>
</feature>
<feature type="transmembrane region" description="Helical" evidence="6">
    <location>
        <begin position="366"/>
        <end position="387"/>
    </location>
</feature>
<feature type="transmembrane region" description="Helical" evidence="6">
    <location>
        <begin position="165"/>
        <end position="183"/>
    </location>
</feature>